<keyword evidence="2" id="KW-1185">Reference proteome</keyword>
<proteinExistence type="predicted"/>
<reference evidence="1 2" key="1">
    <citation type="submission" date="2020-02" db="EMBL/GenBank/DDBJ databases">
        <title>Genome sequence of Roseobacter ponti.</title>
        <authorList>
            <person name="Hollensteiner J."/>
            <person name="Schneider D."/>
            <person name="Poehlein A."/>
            <person name="Daniel R."/>
        </authorList>
    </citation>
    <scope>NUCLEOTIDE SEQUENCE [LARGE SCALE GENOMIC DNA]</scope>
    <source>
        <strain evidence="1 2">DSM 106830</strain>
    </source>
</reference>
<organism evidence="1 2">
    <name type="scientific">Roseobacter ponti</name>
    <dbReference type="NCBI Taxonomy" id="1891787"/>
    <lineage>
        <taxon>Bacteria</taxon>
        <taxon>Pseudomonadati</taxon>
        <taxon>Pseudomonadota</taxon>
        <taxon>Alphaproteobacteria</taxon>
        <taxon>Rhodobacterales</taxon>
        <taxon>Roseobacteraceae</taxon>
        <taxon>Roseobacter</taxon>
    </lineage>
</organism>
<dbReference type="RefSeq" id="WP_169641201.1">
    <property type="nucleotide sequence ID" value="NZ_CP048788.1"/>
</dbReference>
<protein>
    <recommendedName>
        <fullName evidence="3">HipA-like C-terminal domain-containing protein</fullName>
    </recommendedName>
</protein>
<evidence type="ECO:0000313" key="1">
    <source>
        <dbReference type="EMBL" id="QJF51983.1"/>
    </source>
</evidence>
<evidence type="ECO:0000313" key="2">
    <source>
        <dbReference type="Proteomes" id="UP000503308"/>
    </source>
</evidence>
<dbReference type="Proteomes" id="UP000503308">
    <property type="component" value="Chromosome"/>
</dbReference>
<dbReference type="EMBL" id="CP048788">
    <property type="protein sequence ID" value="QJF51983.1"/>
    <property type="molecule type" value="Genomic_DNA"/>
</dbReference>
<name>A0A858SWF8_9RHOB</name>
<accession>A0A858SWF8</accession>
<sequence length="276" mass="30472">MIDFASVVSSLLPFHEQNINATFKALAKPVDESGPFAAIVKDLQPRELFNELFSFLVLRELGLPVPKAYLGLIPIAEGQLKKSPVMPNGQRLAFLTTEVPSPSLKIAAGLQGKPSKHLIDVCLDRVVPLLATWPQLGELYAFDGWIANVDRNLGNILFGRRSSNGSPDIWLIDHGKAFTSEHWSSTHLIPDKSYANKLKNWASPRLSDPQRATCLASASAFKSKADALDREAKIDYLAKLFNLEDTDKHAVKAFLRDRLDKVEENSKDALLMGGIV</sequence>
<gene>
    <name evidence="1" type="ORF">G3256_12820</name>
</gene>
<dbReference type="AlphaFoldDB" id="A0A858SWF8"/>
<evidence type="ECO:0008006" key="3">
    <source>
        <dbReference type="Google" id="ProtNLM"/>
    </source>
</evidence>
<dbReference type="KEGG" id="rpon:G3256_12820"/>